<feature type="non-terminal residue" evidence="3">
    <location>
        <position position="290"/>
    </location>
</feature>
<name>W4JW44_HETIT</name>
<dbReference type="RefSeq" id="XP_009549801.1">
    <property type="nucleotide sequence ID" value="XM_009551506.1"/>
</dbReference>
<keyword evidence="1" id="KW-0479">Metal-binding</keyword>
<dbReference type="InterPro" id="IPR036236">
    <property type="entry name" value="Znf_C2H2_sf"/>
</dbReference>
<evidence type="ECO:0000313" key="3">
    <source>
        <dbReference type="EMBL" id="ETW77768.1"/>
    </source>
</evidence>
<dbReference type="InParanoid" id="W4JW44"/>
<dbReference type="SMART" id="SM00355">
    <property type="entry name" value="ZnF_C2H2"/>
    <property type="match status" value="2"/>
</dbReference>
<dbReference type="AlphaFoldDB" id="W4JW44"/>
<feature type="domain" description="C2H2-type" evidence="2">
    <location>
        <begin position="258"/>
        <end position="289"/>
    </location>
</feature>
<evidence type="ECO:0000313" key="4">
    <source>
        <dbReference type="Proteomes" id="UP000030671"/>
    </source>
</evidence>
<evidence type="ECO:0000259" key="2">
    <source>
        <dbReference type="PROSITE" id="PS50157"/>
    </source>
</evidence>
<sequence length="290" mass="32593">MDPTQYHFNPSFFDNDIDEVGAELDRIPEDQYWPYFPDPILNPSLEDILGTGYRFDISASSESSVSYDSQSNFSSLYDSEPLPDNTAVLFSSMQLENAPPHLNSHINEAYAYESPQYQHGFRLDQSLDISSFDNEIDQAQAELDGKGHSMAWFDSEPTPSSIVGTGYPSGTFSESSLSHDSQSSYTSYASEYLPNNSMVVPMETISSQASVTAPSPSQCVQAGRKHVCMHCHRRFKTRWNLKTHIETHLPVREREKQYGCTNAGCGYVSARKNDLKRHETSCRHKAQETG</sequence>
<proteinExistence type="predicted"/>
<protein>
    <recommendedName>
        <fullName evidence="2">C2H2-type domain-containing protein</fullName>
    </recommendedName>
</protein>
<gene>
    <name evidence="3" type="ORF">HETIRDRAFT_220933</name>
</gene>
<dbReference type="PROSITE" id="PS50157">
    <property type="entry name" value="ZINC_FINGER_C2H2_2"/>
    <property type="match status" value="2"/>
</dbReference>
<accession>W4JW44</accession>
<dbReference type="GeneID" id="20668653"/>
<keyword evidence="4" id="KW-1185">Reference proteome</keyword>
<dbReference type="HOGENOM" id="CLU_961551_0_0_1"/>
<keyword evidence="1" id="KW-0863">Zinc-finger</keyword>
<dbReference type="Proteomes" id="UP000030671">
    <property type="component" value="Unassembled WGS sequence"/>
</dbReference>
<dbReference type="GO" id="GO:0008270">
    <property type="term" value="F:zinc ion binding"/>
    <property type="evidence" value="ECO:0007669"/>
    <property type="project" value="UniProtKB-KW"/>
</dbReference>
<dbReference type="EMBL" id="KI925462">
    <property type="protein sequence ID" value="ETW77768.1"/>
    <property type="molecule type" value="Genomic_DNA"/>
</dbReference>
<dbReference type="OrthoDB" id="3437960at2759"/>
<keyword evidence="1" id="KW-0862">Zinc</keyword>
<reference evidence="3 4" key="1">
    <citation type="journal article" date="2012" name="New Phytol.">
        <title>Insight into trade-off between wood decay and parasitism from the genome of a fungal forest pathogen.</title>
        <authorList>
            <person name="Olson A."/>
            <person name="Aerts A."/>
            <person name="Asiegbu F."/>
            <person name="Belbahri L."/>
            <person name="Bouzid O."/>
            <person name="Broberg A."/>
            <person name="Canback B."/>
            <person name="Coutinho P.M."/>
            <person name="Cullen D."/>
            <person name="Dalman K."/>
            <person name="Deflorio G."/>
            <person name="van Diepen L.T."/>
            <person name="Dunand C."/>
            <person name="Duplessis S."/>
            <person name="Durling M."/>
            <person name="Gonthier P."/>
            <person name="Grimwood J."/>
            <person name="Fossdal C.G."/>
            <person name="Hansson D."/>
            <person name="Henrissat B."/>
            <person name="Hietala A."/>
            <person name="Himmelstrand K."/>
            <person name="Hoffmeister D."/>
            <person name="Hogberg N."/>
            <person name="James T.Y."/>
            <person name="Karlsson M."/>
            <person name="Kohler A."/>
            <person name="Kues U."/>
            <person name="Lee Y.H."/>
            <person name="Lin Y.C."/>
            <person name="Lind M."/>
            <person name="Lindquist E."/>
            <person name="Lombard V."/>
            <person name="Lucas S."/>
            <person name="Lunden K."/>
            <person name="Morin E."/>
            <person name="Murat C."/>
            <person name="Park J."/>
            <person name="Raffaello T."/>
            <person name="Rouze P."/>
            <person name="Salamov A."/>
            <person name="Schmutz J."/>
            <person name="Solheim H."/>
            <person name="Stahlberg J."/>
            <person name="Velez H."/>
            <person name="de Vries R.P."/>
            <person name="Wiebenga A."/>
            <person name="Woodward S."/>
            <person name="Yakovlev I."/>
            <person name="Garbelotto M."/>
            <person name="Martin F."/>
            <person name="Grigoriev I.V."/>
            <person name="Stenlid J."/>
        </authorList>
    </citation>
    <scope>NUCLEOTIDE SEQUENCE [LARGE SCALE GENOMIC DNA]</scope>
    <source>
        <strain evidence="3 4">TC 32-1</strain>
    </source>
</reference>
<dbReference type="SUPFAM" id="SSF57667">
    <property type="entry name" value="beta-beta-alpha zinc fingers"/>
    <property type="match status" value="1"/>
</dbReference>
<organism evidence="3 4">
    <name type="scientific">Heterobasidion irregulare (strain TC 32-1)</name>
    <dbReference type="NCBI Taxonomy" id="747525"/>
    <lineage>
        <taxon>Eukaryota</taxon>
        <taxon>Fungi</taxon>
        <taxon>Dikarya</taxon>
        <taxon>Basidiomycota</taxon>
        <taxon>Agaricomycotina</taxon>
        <taxon>Agaricomycetes</taxon>
        <taxon>Russulales</taxon>
        <taxon>Bondarzewiaceae</taxon>
        <taxon>Heterobasidion</taxon>
        <taxon>Heterobasidion annosum species complex</taxon>
    </lineage>
</organism>
<dbReference type="KEGG" id="hir:HETIRDRAFT_220933"/>
<dbReference type="PROSITE" id="PS00028">
    <property type="entry name" value="ZINC_FINGER_C2H2_1"/>
    <property type="match status" value="1"/>
</dbReference>
<dbReference type="Gene3D" id="3.30.160.60">
    <property type="entry name" value="Classic Zinc Finger"/>
    <property type="match status" value="1"/>
</dbReference>
<feature type="domain" description="C2H2-type" evidence="2">
    <location>
        <begin position="226"/>
        <end position="253"/>
    </location>
</feature>
<dbReference type="InterPro" id="IPR013087">
    <property type="entry name" value="Znf_C2H2_type"/>
</dbReference>
<evidence type="ECO:0000256" key="1">
    <source>
        <dbReference type="PROSITE-ProRule" id="PRU00042"/>
    </source>
</evidence>